<name>A0ABS8W9I6_9GAMM</name>
<evidence type="ECO:0000256" key="3">
    <source>
        <dbReference type="ARBA" id="ARBA00022519"/>
    </source>
</evidence>
<keyword evidence="3 12" id="KW-0997">Cell inner membrane</keyword>
<dbReference type="PANTHER" id="PTHR22926:SF3">
    <property type="entry name" value="UNDECAPRENYL-PHOSPHATE ALPHA-N-ACETYLGLUCOSAMINYL 1-PHOSPHATE TRANSFERASE"/>
    <property type="match status" value="1"/>
</dbReference>
<dbReference type="CDD" id="cd06853">
    <property type="entry name" value="GT_WecA_like"/>
    <property type="match status" value="1"/>
</dbReference>
<feature type="transmembrane region" description="Helical" evidence="12">
    <location>
        <begin position="136"/>
        <end position="154"/>
    </location>
</feature>
<feature type="transmembrane region" description="Helical" evidence="12">
    <location>
        <begin position="245"/>
        <end position="266"/>
    </location>
</feature>
<comment type="pathway">
    <text evidence="12">Bacterial outer membrane biogenesis; LPS O-antigen biosynthesis.</text>
</comment>
<keyword evidence="9 12" id="KW-1133">Transmembrane helix</keyword>
<comment type="subcellular location">
    <subcellularLocation>
        <location evidence="12">Cell inner membrane</location>
        <topology evidence="12">Multi-pass membrane protein</topology>
    </subcellularLocation>
    <subcellularLocation>
        <location evidence="1">Cell membrane</location>
        <topology evidence="1">Multi-pass membrane protein</topology>
    </subcellularLocation>
</comment>
<proteinExistence type="inferred from homology"/>
<keyword evidence="5 12" id="KW-0808">Transferase</keyword>
<keyword evidence="4 12" id="KW-0328">Glycosyltransferase</keyword>
<evidence type="ECO:0000313" key="14">
    <source>
        <dbReference type="Proteomes" id="UP001201273"/>
    </source>
</evidence>
<evidence type="ECO:0000256" key="2">
    <source>
        <dbReference type="ARBA" id="ARBA00022475"/>
    </source>
</evidence>
<comment type="similarity">
    <text evidence="12">Belongs to the glycosyltransferase 4 family. WecA subfamily.</text>
</comment>
<evidence type="ECO:0000256" key="5">
    <source>
        <dbReference type="ARBA" id="ARBA00022679"/>
    </source>
</evidence>
<keyword evidence="14" id="KW-1185">Reference proteome</keyword>
<gene>
    <name evidence="12 13" type="primary">wecA</name>
    <name evidence="13" type="ORF">K6Y31_04395</name>
</gene>
<evidence type="ECO:0000313" key="13">
    <source>
        <dbReference type="EMBL" id="MCE2594050.1"/>
    </source>
</evidence>
<keyword evidence="11 12" id="KW-0464">Manganese</keyword>
<evidence type="ECO:0000256" key="10">
    <source>
        <dbReference type="ARBA" id="ARBA00023136"/>
    </source>
</evidence>
<feature type="transmembrane region" description="Helical" evidence="12">
    <location>
        <begin position="298"/>
        <end position="318"/>
    </location>
</feature>
<dbReference type="NCBIfam" id="TIGR02380">
    <property type="entry name" value="ECA_wecA"/>
    <property type="match status" value="1"/>
</dbReference>
<evidence type="ECO:0000256" key="11">
    <source>
        <dbReference type="ARBA" id="ARBA00023211"/>
    </source>
</evidence>
<dbReference type="EC" id="2.7.8.33" evidence="12"/>
<keyword evidence="2 12" id="KW-1003">Cell membrane</keyword>
<comment type="cofactor">
    <cofactor evidence="12">
        <name>Mg(2+)</name>
        <dbReference type="ChEBI" id="CHEBI:18420"/>
    </cofactor>
</comment>
<protein>
    <recommendedName>
        <fullName evidence="12">Undecaprenyl-phosphate alpha-N-acetylglucosaminyl 1-phosphate transferase</fullName>
        <ecNumber evidence="12">2.7.8.33</ecNumber>
    </recommendedName>
    <alternativeName>
        <fullName evidence="12">UDP-GlcNAc:undecaprenyl-phosphate GlcNAc-1-phosphate transferase</fullName>
    </alternativeName>
    <alternativeName>
        <fullName evidence="12">Undecaprenyl-phosphate GlcNAc-1-phosphate transferase</fullName>
    </alternativeName>
</protein>
<reference evidence="13 14" key="1">
    <citation type="journal article" date="2022" name="Environ. Microbiol. Rep.">
        <title>Eco-phylogenetic analyses reveal divergent evolution of vitamin B12 metabolism in the marine bacterial family 'Psychromonadaceae'.</title>
        <authorList>
            <person name="Jin X."/>
            <person name="Yang Y."/>
            <person name="Cao H."/>
            <person name="Gao B."/>
            <person name="Zhao Z."/>
        </authorList>
    </citation>
    <scope>NUCLEOTIDE SEQUENCE [LARGE SCALE GENOMIC DNA]</scope>
    <source>
        <strain evidence="13 14">MKS20</strain>
    </source>
</reference>
<evidence type="ECO:0000256" key="1">
    <source>
        <dbReference type="ARBA" id="ARBA00004651"/>
    </source>
</evidence>
<keyword evidence="7 12" id="KW-0460">Magnesium</keyword>
<feature type="transmembrane region" description="Helical" evidence="12">
    <location>
        <begin position="74"/>
        <end position="90"/>
    </location>
</feature>
<comment type="catalytic activity">
    <reaction evidence="12">
        <text>di-trans,octa-cis-undecaprenyl phosphate + UDP-N-acetyl-alpha-D-glucosamine = N-acetyl-alpha-D-glucosaminyl-di-trans,octa-cis-undecaprenyl diphosphate + UMP</text>
        <dbReference type="Rhea" id="RHEA:28090"/>
        <dbReference type="ChEBI" id="CHEBI:57705"/>
        <dbReference type="ChEBI" id="CHEBI:57865"/>
        <dbReference type="ChEBI" id="CHEBI:60392"/>
        <dbReference type="ChEBI" id="CHEBI:62959"/>
        <dbReference type="EC" id="2.7.8.33"/>
    </reaction>
</comment>
<keyword evidence="10 12" id="KW-0472">Membrane</keyword>
<comment type="caution">
    <text evidence="13">The sequence shown here is derived from an EMBL/GenBank/DDBJ whole genome shotgun (WGS) entry which is preliminary data.</text>
</comment>
<evidence type="ECO:0000256" key="6">
    <source>
        <dbReference type="ARBA" id="ARBA00022692"/>
    </source>
</evidence>
<sequence>MLTLSIKLTLVFFFTLLALQFFKPIAERVGLVDNPCARKQHTGFIPLIGGISVFTGIIFASIVFGWISSSVTPLMTYIFCISILVVLGAVDDAKDLSVKIRLVIQTLITFIMIMGSDLFIHNLGEMPFIGELNIGWLGYFLTVFAVIGAINAFNMVDGIDGLCGCLSLMTLMPMAIAFSWSGQTVPMLICLVICSAILPFLVVNLKLFFVKQKVFMGDAGSMMIGFSVVFLLLSGSQVAPQDTSFSAAAALWFIAIPLMDMAAIMIRRVRKGQSPFQADRNHLHHIFLHAGFTSRQSLLIITAVQACLSVIGLLGIYFSIPSYILMAGFVTIFFCYSYAIQHVWRITKYLRARRINKVRLLKENHA</sequence>
<organism evidence="13 14">
    <name type="scientific">Motilimonas cestriensis</name>
    <dbReference type="NCBI Taxonomy" id="2742685"/>
    <lineage>
        <taxon>Bacteria</taxon>
        <taxon>Pseudomonadati</taxon>
        <taxon>Pseudomonadota</taxon>
        <taxon>Gammaproteobacteria</taxon>
        <taxon>Alteromonadales</taxon>
        <taxon>Alteromonadales genera incertae sedis</taxon>
        <taxon>Motilimonas</taxon>
    </lineage>
</organism>
<dbReference type="EMBL" id="JAIMJA010000003">
    <property type="protein sequence ID" value="MCE2594050.1"/>
    <property type="molecule type" value="Genomic_DNA"/>
</dbReference>
<evidence type="ECO:0000256" key="9">
    <source>
        <dbReference type="ARBA" id="ARBA00022989"/>
    </source>
</evidence>
<accession>A0ABS8W9I6</accession>
<dbReference type="InterPro" id="IPR000715">
    <property type="entry name" value="Glycosyl_transferase_4"/>
</dbReference>
<dbReference type="Pfam" id="PF00953">
    <property type="entry name" value="Glycos_transf_4"/>
    <property type="match status" value="1"/>
</dbReference>
<feature type="transmembrane region" description="Helical" evidence="12">
    <location>
        <begin position="6"/>
        <end position="22"/>
    </location>
</feature>
<evidence type="ECO:0000256" key="8">
    <source>
        <dbReference type="ARBA" id="ARBA00022985"/>
    </source>
</evidence>
<evidence type="ECO:0000256" key="7">
    <source>
        <dbReference type="ARBA" id="ARBA00022842"/>
    </source>
</evidence>
<evidence type="ECO:0000256" key="12">
    <source>
        <dbReference type="HAMAP-Rule" id="MF_02030"/>
    </source>
</evidence>
<feature type="transmembrane region" description="Helical" evidence="12">
    <location>
        <begin position="324"/>
        <end position="344"/>
    </location>
</feature>
<evidence type="ECO:0000256" key="4">
    <source>
        <dbReference type="ARBA" id="ARBA00022676"/>
    </source>
</evidence>
<feature type="transmembrane region" description="Helical" evidence="12">
    <location>
        <begin position="43"/>
        <end position="68"/>
    </location>
</feature>
<dbReference type="InterPro" id="IPR012750">
    <property type="entry name" value="ECA_WecA-rel"/>
</dbReference>
<comment type="cofactor">
    <cofactor evidence="12">
        <name>Mn(2+)</name>
        <dbReference type="ChEBI" id="CHEBI:29035"/>
    </cofactor>
</comment>
<feature type="transmembrane region" description="Helical" evidence="12">
    <location>
        <begin position="221"/>
        <end position="239"/>
    </location>
</feature>
<feature type="transmembrane region" description="Helical" evidence="12">
    <location>
        <begin position="186"/>
        <end position="209"/>
    </location>
</feature>
<dbReference type="HAMAP" id="MF_02030">
    <property type="entry name" value="WecA_Gammaproteo"/>
    <property type="match status" value="1"/>
</dbReference>
<comment type="function">
    <text evidence="12">Catalyzes the transfer of the GlcNAc-1-phosphate moiety from UDP-GlcNAc onto the carrier lipid undecaprenyl phosphate (C55-P), yielding GlcNAc-pyrophosphoryl-undecaprenyl (GlcNAc-PP-C55).</text>
</comment>
<dbReference type="Proteomes" id="UP001201273">
    <property type="component" value="Unassembled WGS sequence"/>
</dbReference>
<keyword evidence="6 12" id="KW-0812">Transmembrane</keyword>
<dbReference type="PANTHER" id="PTHR22926">
    <property type="entry name" value="PHOSPHO-N-ACETYLMURAMOYL-PENTAPEPTIDE-TRANSFERASE"/>
    <property type="match status" value="1"/>
</dbReference>
<dbReference type="RefSeq" id="WP_233051628.1">
    <property type="nucleotide sequence ID" value="NZ_JAIMJA010000003.1"/>
</dbReference>
<feature type="transmembrane region" description="Helical" evidence="12">
    <location>
        <begin position="161"/>
        <end position="180"/>
    </location>
</feature>
<feature type="transmembrane region" description="Helical" evidence="12">
    <location>
        <begin position="102"/>
        <end position="124"/>
    </location>
</feature>
<keyword evidence="8 12" id="KW-0448">Lipopolysaccharide biosynthesis</keyword>